<name>A0A1Y0I813_9GAMM</name>
<dbReference type="Proteomes" id="UP000196027">
    <property type="component" value="Chromosome"/>
</dbReference>
<dbReference type="RefSeq" id="WP_087461608.1">
    <property type="nucleotide sequence ID" value="NZ_CP021425.1"/>
</dbReference>
<protein>
    <submittedName>
        <fullName evidence="1">Uncharacterized protein</fullName>
    </submittedName>
</protein>
<reference evidence="1 2" key="1">
    <citation type="submission" date="2017-05" db="EMBL/GenBank/DDBJ databases">
        <title>Genomic insights into alkan degradation activity of Oleiphilus messinensis.</title>
        <authorList>
            <person name="Kozyavkin S.A."/>
            <person name="Slesarev A.I."/>
            <person name="Golyshin P.N."/>
            <person name="Korzhenkov A."/>
            <person name="Golyshina O.N."/>
            <person name="Toshchakov S.V."/>
        </authorList>
    </citation>
    <scope>NUCLEOTIDE SEQUENCE [LARGE SCALE GENOMIC DNA]</scope>
    <source>
        <strain evidence="1 2">ME102</strain>
    </source>
</reference>
<evidence type="ECO:0000313" key="2">
    <source>
        <dbReference type="Proteomes" id="UP000196027"/>
    </source>
</evidence>
<organism evidence="1 2">
    <name type="scientific">Oleiphilus messinensis</name>
    <dbReference type="NCBI Taxonomy" id="141451"/>
    <lineage>
        <taxon>Bacteria</taxon>
        <taxon>Pseudomonadati</taxon>
        <taxon>Pseudomonadota</taxon>
        <taxon>Gammaproteobacteria</taxon>
        <taxon>Oceanospirillales</taxon>
        <taxon>Oleiphilaceae</taxon>
        <taxon>Oleiphilus</taxon>
    </lineage>
</organism>
<accession>A0A1Y0I813</accession>
<proteinExistence type="predicted"/>
<sequence>MKSYRTLNVPSTIAFISLVLPSQNIFADYQYELTGTLVQAEKDSGDQRFDRTLLDATGTYYLAPVSTQQARAASSGNGSQTLKPLSTLSFFNKASWVSAGLEYDDDDSAPDADTSLHFEGQYQLPNQPIFAKTEMYLADKETLMVGGGYYLADNMTVEGSYTSNTSQSNSIEIEFTQINGISDGRFVELYAALEWEEDRDDDTLFISGSGALYLNQQFSFGTLLSLATGEKDGFGLAAFTEYFFTDTFALKASLHHQDLDDPYGENRFFTITALGRF</sequence>
<dbReference type="KEGG" id="ome:OLMES_2592"/>
<dbReference type="EMBL" id="CP021425">
    <property type="protein sequence ID" value="ARU56642.1"/>
    <property type="molecule type" value="Genomic_DNA"/>
</dbReference>
<gene>
    <name evidence="1" type="ORF">OLMES_2592</name>
</gene>
<keyword evidence="2" id="KW-1185">Reference proteome</keyword>
<dbReference type="AlphaFoldDB" id="A0A1Y0I813"/>
<evidence type="ECO:0000313" key="1">
    <source>
        <dbReference type="EMBL" id="ARU56642.1"/>
    </source>
</evidence>